<feature type="region of interest" description="Disordered" evidence="1">
    <location>
        <begin position="44"/>
        <end position="99"/>
    </location>
</feature>
<evidence type="ECO:0000313" key="2">
    <source>
        <dbReference type="EMBL" id="KAJ1188944.1"/>
    </source>
</evidence>
<dbReference type="AlphaFoldDB" id="A0AAV7UIY8"/>
<evidence type="ECO:0000313" key="3">
    <source>
        <dbReference type="Proteomes" id="UP001066276"/>
    </source>
</evidence>
<organism evidence="2 3">
    <name type="scientific">Pleurodeles waltl</name>
    <name type="common">Iberian ribbed newt</name>
    <dbReference type="NCBI Taxonomy" id="8319"/>
    <lineage>
        <taxon>Eukaryota</taxon>
        <taxon>Metazoa</taxon>
        <taxon>Chordata</taxon>
        <taxon>Craniata</taxon>
        <taxon>Vertebrata</taxon>
        <taxon>Euteleostomi</taxon>
        <taxon>Amphibia</taxon>
        <taxon>Batrachia</taxon>
        <taxon>Caudata</taxon>
        <taxon>Salamandroidea</taxon>
        <taxon>Salamandridae</taxon>
        <taxon>Pleurodelinae</taxon>
        <taxon>Pleurodeles</taxon>
    </lineage>
</organism>
<protein>
    <submittedName>
        <fullName evidence="2">Uncharacterized protein</fullName>
    </submittedName>
</protein>
<dbReference type="EMBL" id="JANPWB010000005">
    <property type="protein sequence ID" value="KAJ1188944.1"/>
    <property type="molecule type" value="Genomic_DNA"/>
</dbReference>
<accession>A0AAV7UIY8</accession>
<feature type="compositionally biased region" description="Low complexity" evidence="1">
    <location>
        <begin position="48"/>
        <end position="59"/>
    </location>
</feature>
<proteinExistence type="predicted"/>
<sequence>MLGSLRCALAAECRDLTVSRFRSGSNVLGQVGPACQVQQLFTNRQHEQPGPSLPSLLQPNDTPSDPVGRVQSAQARSRSGSHQKHIGAVRPLPGSPGNF</sequence>
<reference evidence="2" key="1">
    <citation type="journal article" date="2022" name="bioRxiv">
        <title>Sequencing and chromosome-scale assembly of the giantPleurodeles waltlgenome.</title>
        <authorList>
            <person name="Brown T."/>
            <person name="Elewa A."/>
            <person name="Iarovenko S."/>
            <person name="Subramanian E."/>
            <person name="Araus A.J."/>
            <person name="Petzold A."/>
            <person name="Susuki M."/>
            <person name="Suzuki K.-i.T."/>
            <person name="Hayashi T."/>
            <person name="Toyoda A."/>
            <person name="Oliveira C."/>
            <person name="Osipova E."/>
            <person name="Leigh N.D."/>
            <person name="Simon A."/>
            <person name="Yun M.H."/>
        </authorList>
    </citation>
    <scope>NUCLEOTIDE SEQUENCE</scope>
    <source>
        <strain evidence="2">20211129_DDA</strain>
        <tissue evidence="2">Liver</tissue>
    </source>
</reference>
<evidence type="ECO:0000256" key="1">
    <source>
        <dbReference type="SAM" id="MobiDB-lite"/>
    </source>
</evidence>
<name>A0AAV7UIY8_PLEWA</name>
<gene>
    <name evidence="2" type="ORF">NDU88_005700</name>
</gene>
<keyword evidence="3" id="KW-1185">Reference proteome</keyword>
<dbReference type="Proteomes" id="UP001066276">
    <property type="component" value="Chromosome 3_1"/>
</dbReference>
<comment type="caution">
    <text evidence="2">The sequence shown here is derived from an EMBL/GenBank/DDBJ whole genome shotgun (WGS) entry which is preliminary data.</text>
</comment>